<name>A0AAN7NTV1_9COLE</name>
<comment type="caution">
    <text evidence="3">The sequence shown here is derived from an EMBL/GenBank/DDBJ whole genome shotgun (WGS) entry which is preliminary data.</text>
</comment>
<evidence type="ECO:0000256" key="1">
    <source>
        <dbReference type="SAM" id="MobiDB-lite"/>
    </source>
</evidence>
<keyword evidence="4" id="KW-1185">Reference proteome</keyword>
<organism evidence="3 4">
    <name type="scientific">Aquatica leii</name>
    <dbReference type="NCBI Taxonomy" id="1421715"/>
    <lineage>
        <taxon>Eukaryota</taxon>
        <taxon>Metazoa</taxon>
        <taxon>Ecdysozoa</taxon>
        <taxon>Arthropoda</taxon>
        <taxon>Hexapoda</taxon>
        <taxon>Insecta</taxon>
        <taxon>Pterygota</taxon>
        <taxon>Neoptera</taxon>
        <taxon>Endopterygota</taxon>
        <taxon>Coleoptera</taxon>
        <taxon>Polyphaga</taxon>
        <taxon>Elateriformia</taxon>
        <taxon>Elateroidea</taxon>
        <taxon>Lampyridae</taxon>
        <taxon>Luciolinae</taxon>
        <taxon>Aquatica</taxon>
    </lineage>
</organism>
<evidence type="ECO:0000313" key="3">
    <source>
        <dbReference type="EMBL" id="KAK4871810.1"/>
    </source>
</evidence>
<feature type="compositionally biased region" description="Low complexity" evidence="1">
    <location>
        <begin position="122"/>
        <end position="143"/>
    </location>
</feature>
<feature type="region of interest" description="Disordered" evidence="1">
    <location>
        <begin position="118"/>
        <end position="143"/>
    </location>
</feature>
<dbReference type="Proteomes" id="UP001353858">
    <property type="component" value="Unassembled WGS sequence"/>
</dbReference>
<protein>
    <recommendedName>
        <fullName evidence="2">DUF4806 domain-containing protein</fullName>
    </recommendedName>
</protein>
<reference evidence="4" key="1">
    <citation type="submission" date="2023-01" db="EMBL/GenBank/DDBJ databases">
        <title>Key to firefly adult light organ development and bioluminescence: homeobox transcription factors regulate luciferase expression and transportation to peroxisome.</title>
        <authorList>
            <person name="Fu X."/>
        </authorList>
    </citation>
    <scope>NUCLEOTIDE SEQUENCE [LARGE SCALE GENOMIC DNA]</scope>
</reference>
<gene>
    <name evidence="3" type="ORF">RN001_015934</name>
</gene>
<dbReference type="PANTHER" id="PTHR34153">
    <property type="entry name" value="SI:CH211-262H13.3-RELATED-RELATED"/>
    <property type="match status" value="1"/>
</dbReference>
<evidence type="ECO:0000313" key="4">
    <source>
        <dbReference type="Proteomes" id="UP001353858"/>
    </source>
</evidence>
<accession>A0AAN7NTV1</accession>
<dbReference type="Pfam" id="PF16064">
    <property type="entry name" value="DUF4806"/>
    <property type="match status" value="1"/>
</dbReference>
<dbReference type="PANTHER" id="PTHR34153:SF2">
    <property type="entry name" value="SI:CH211-262H13.3-RELATED"/>
    <property type="match status" value="1"/>
</dbReference>
<dbReference type="InterPro" id="IPR032071">
    <property type="entry name" value="DUF4806"/>
</dbReference>
<dbReference type="EMBL" id="JARPUR010000008">
    <property type="protein sequence ID" value="KAK4871810.1"/>
    <property type="molecule type" value="Genomic_DNA"/>
</dbReference>
<proteinExistence type="predicted"/>
<sequence length="357" mass="41502">MSDNSYVVVYDLPVLDGEQYSIVLRKWLHEKDNITYLSYPTLKEYQKCLKMKRYPDKLWKVTAVAIVGYYDNYDEAKKKENNLLQYKSSSEVDDESSTFKKGSLRKHKTTKIHDFRYEDDSLSPLPSPSHASTTSSNTMDNDNNINIEDVPLVILPCIEKSTMNLSTQNSEMLPSETVELISNEKEYNLLQNVYEKLVKCEILLESHTDRLIKIEQHLNIAPVHHEVTPLSMELPLKTIEDIEMFEISLLDAAQSSALLQVLKRTLGSNERTTLFKMFAKLFDYNLATLCSWKGRKHNFRVENLRVIKIMFDAIRESFPNLKDQVMDLAGIDWFRSAQQRLNRKKNNGTKESENIRE</sequence>
<feature type="domain" description="DUF4806" evidence="2">
    <location>
        <begin position="231"/>
        <end position="312"/>
    </location>
</feature>
<evidence type="ECO:0000259" key="2">
    <source>
        <dbReference type="Pfam" id="PF16064"/>
    </source>
</evidence>
<dbReference type="AlphaFoldDB" id="A0AAN7NTV1"/>